<name>A0A059EX58_9MICR</name>
<keyword evidence="2" id="KW-1185">Reference proteome</keyword>
<proteinExistence type="predicted"/>
<evidence type="ECO:0000313" key="2">
    <source>
        <dbReference type="Proteomes" id="UP000030655"/>
    </source>
</evidence>
<reference evidence="1 2" key="2">
    <citation type="submission" date="2014-03" db="EMBL/GenBank/DDBJ databases">
        <title>The Genome Sequence of Anncaliia algerae insect isolate PRA339.</title>
        <authorList>
            <consortium name="The Broad Institute Genome Sequencing Platform"/>
            <consortium name="The Broad Institute Genome Sequencing Center for Infectious Disease"/>
            <person name="Cuomo C."/>
            <person name="Becnel J."/>
            <person name="Sanscrainte N."/>
            <person name="Walker B."/>
            <person name="Young S.K."/>
            <person name="Zeng Q."/>
            <person name="Gargeya S."/>
            <person name="Fitzgerald M."/>
            <person name="Haas B."/>
            <person name="Abouelleil A."/>
            <person name="Alvarado L."/>
            <person name="Arachchi H.M."/>
            <person name="Berlin A.M."/>
            <person name="Chapman S.B."/>
            <person name="Dewar J."/>
            <person name="Goldberg J."/>
            <person name="Griggs A."/>
            <person name="Gujja S."/>
            <person name="Hansen M."/>
            <person name="Howarth C."/>
            <person name="Imamovic A."/>
            <person name="Larimer J."/>
            <person name="McCowan C."/>
            <person name="Murphy C."/>
            <person name="Neiman D."/>
            <person name="Pearson M."/>
            <person name="Priest M."/>
            <person name="Roberts A."/>
            <person name="Saif S."/>
            <person name="Shea T."/>
            <person name="Sisk P."/>
            <person name="Sykes S."/>
            <person name="Wortman J."/>
            <person name="Nusbaum C."/>
            <person name="Birren B."/>
        </authorList>
    </citation>
    <scope>NUCLEOTIDE SEQUENCE [LARGE SCALE GENOMIC DNA]</scope>
    <source>
        <strain evidence="1 2">PRA339</strain>
    </source>
</reference>
<protein>
    <submittedName>
        <fullName evidence="1">Uncharacterized protein</fullName>
    </submittedName>
</protein>
<organism evidence="1 2">
    <name type="scientific">Anncaliia algerae PRA339</name>
    <dbReference type="NCBI Taxonomy" id="1288291"/>
    <lineage>
        <taxon>Eukaryota</taxon>
        <taxon>Fungi</taxon>
        <taxon>Fungi incertae sedis</taxon>
        <taxon>Microsporidia</taxon>
        <taxon>Tubulinosematoidea</taxon>
        <taxon>Tubulinosematidae</taxon>
        <taxon>Anncaliia</taxon>
    </lineage>
</organism>
<accession>A0A059EX58</accession>
<dbReference type="VEuPathDB" id="MicrosporidiaDB:H312_03023"/>
<evidence type="ECO:0000313" key="1">
    <source>
        <dbReference type="EMBL" id="KCZ79588.1"/>
    </source>
</evidence>
<sequence length="38" mass="4682">MTELAKTLYRLLEKNNRLQWTENDDSILNTMKDKWKKI</sequence>
<dbReference type="AlphaFoldDB" id="A0A059EX58"/>
<dbReference type="Proteomes" id="UP000030655">
    <property type="component" value="Unassembled WGS sequence"/>
</dbReference>
<dbReference type="HOGENOM" id="CLU_3335437_0_0_1"/>
<gene>
    <name evidence="1" type="ORF">H312_03023</name>
</gene>
<dbReference type="EMBL" id="KK365253">
    <property type="protein sequence ID" value="KCZ79588.1"/>
    <property type="molecule type" value="Genomic_DNA"/>
</dbReference>
<reference evidence="2" key="1">
    <citation type="submission" date="2013-02" db="EMBL/GenBank/DDBJ databases">
        <authorList>
            <consortium name="The Broad Institute Genome Sequencing Platform"/>
            <person name="Cuomo C."/>
            <person name="Becnel J."/>
            <person name="Sanscrainte N."/>
            <person name="Walker B."/>
            <person name="Young S.K."/>
            <person name="Zeng Q."/>
            <person name="Gargeya S."/>
            <person name="Fitzgerald M."/>
            <person name="Haas B."/>
            <person name="Abouelleil A."/>
            <person name="Alvarado L."/>
            <person name="Arachchi H.M."/>
            <person name="Berlin A.M."/>
            <person name="Chapman S.B."/>
            <person name="Dewar J."/>
            <person name="Goldberg J."/>
            <person name="Griggs A."/>
            <person name="Gujja S."/>
            <person name="Hansen M."/>
            <person name="Howarth C."/>
            <person name="Imamovic A."/>
            <person name="Larimer J."/>
            <person name="McCowan C."/>
            <person name="Murphy C."/>
            <person name="Neiman D."/>
            <person name="Pearson M."/>
            <person name="Priest M."/>
            <person name="Roberts A."/>
            <person name="Saif S."/>
            <person name="Shea T."/>
            <person name="Sisk P."/>
            <person name="Sykes S."/>
            <person name="Wortman J."/>
            <person name="Nusbaum C."/>
            <person name="Birren B."/>
        </authorList>
    </citation>
    <scope>NUCLEOTIDE SEQUENCE [LARGE SCALE GENOMIC DNA]</scope>
    <source>
        <strain evidence="2">PRA339</strain>
    </source>
</reference>